<sequence>MKCTPTDPPTIVLGVTGSIAAFKAADLTSKLRQKNYQVVVIMTESATKLIQPQTFFTLSQQPVITSLWNAQQWQPTHIGLAEKSSLFVIAPASADVIAKLANGIADDALTTFAISHTGPILLFPAMNPRMWQNPATQENVETLRRRGIRIVDPSTGHVACGESGKGRFPEVPQILSFIDETMHLLKFIDTETNAEIASKSPNAKQRFIWKKCFTPPHAYFPPSMPNPKRRVPKVVISAGPTREAVDPVRFLSNKSSGKMGFALATSAAAVGCHVTLVAGPVDLVTPLGVNRVNVITAAEMKDAILNEVNKGKLENPDGDDDNYGPDLIIMAAAVADYKPAEIADQKIHKSGELDLHLARTDDILLCVKETKESIKTYNSVSGNLCVVGFAAETQNIEQSALSKMERKGLDMIVSNDVSRKDIGFATNENEVTIYVKGSDPIHLQKQAKSSVASTILSIVLSKYFSAEE</sequence>
<dbReference type="Pfam" id="PF04127">
    <property type="entry name" value="DFP"/>
    <property type="match status" value="1"/>
</dbReference>
<evidence type="ECO:0000256" key="3">
    <source>
        <dbReference type="ARBA" id="ARBA00022993"/>
    </source>
</evidence>
<dbReference type="Gene3D" id="3.40.50.1950">
    <property type="entry name" value="Flavin prenyltransferase-like"/>
    <property type="match status" value="1"/>
</dbReference>
<feature type="domain" description="DNA/pantothenate metabolism flavoprotein C-terminal" evidence="7">
    <location>
        <begin position="233"/>
        <end position="460"/>
    </location>
</feature>
<keyword evidence="3" id="KW-0173">Coenzyme A biosynthesis</keyword>
<dbReference type="InterPro" id="IPR003382">
    <property type="entry name" value="Flavoprotein"/>
</dbReference>
<keyword evidence="2" id="KW-0210">Decarboxylase</keyword>
<evidence type="ECO:0000313" key="9">
    <source>
        <dbReference type="Proteomes" id="UP001470230"/>
    </source>
</evidence>
<proteinExistence type="inferred from homology"/>
<evidence type="ECO:0000256" key="2">
    <source>
        <dbReference type="ARBA" id="ARBA00022793"/>
    </source>
</evidence>
<evidence type="ECO:0008006" key="10">
    <source>
        <dbReference type="Google" id="ProtNLM"/>
    </source>
</evidence>
<dbReference type="PANTHER" id="PTHR14359">
    <property type="entry name" value="HOMO-OLIGOMERIC FLAVIN CONTAINING CYS DECARBOXYLASE FAMILY"/>
    <property type="match status" value="1"/>
</dbReference>
<dbReference type="Pfam" id="PF02441">
    <property type="entry name" value="Flavoprotein"/>
    <property type="match status" value="1"/>
</dbReference>
<dbReference type="Proteomes" id="UP001470230">
    <property type="component" value="Unassembled WGS sequence"/>
</dbReference>
<dbReference type="InterPro" id="IPR036551">
    <property type="entry name" value="Flavin_trans-like"/>
</dbReference>
<evidence type="ECO:0000256" key="4">
    <source>
        <dbReference type="ARBA" id="ARBA00023239"/>
    </source>
</evidence>
<dbReference type="InterPro" id="IPR007085">
    <property type="entry name" value="DNA/pantothenate-metab_flavo_C"/>
</dbReference>
<evidence type="ECO:0000259" key="7">
    <source>
        <dbReference type="Pfam" id="PF04127"/>
    </source>
</evidence>
<organism evidence="8 9">
    <name type="scientific">Tritrichomonas musculus</name>
    <dbReference type="NCBI Taxonomy" id="1915356"/>
    <lineage>
        <taxon>Eukaryota</taxon>
        <taxon>Metamonada</taxon>
        <taxon>Parabasalia</taxon>
        <taxon>Tritrichomonadida</taxon>
        <taxon>Tritrichomonadidae</taxon>
        <taxon>Tritrichomonas</taxon>
    </lineage>
</organism>
<dbReference type="HAMAP" id="MF_02225">
    <property type="entry name" value="CoaBC"/>
    <property type="match status" value="1"/>
</dbReference>
<accession>A0ABR2KQL3</accession>
<gene>
    <name evidence="8" type="ORF">M9Y10_021819</name>
</gene>
<dbReference type="PANTHER" id="PTHR14359:SF6">
    <property type="entry name" value="PHOSPHOPANTOTHENOYLCYSTEINE DECARBOXYLASE"/>
    <property type="match status" value="1"/>
</dbReference>
<evidence type="ECO:0000256" key="5">
    <source>
        <dbReference type="ARBA" id="ARBA00038350"/>
    </source>
</evidence>
<reference evidence="8 9" key="1">
    <citation type="submission" date="2024-04" db="EMBL/GenBank/DDBJ databases">
        <title>Tritrichomonas musculus Genome.</title>
        <authorList>
            <person name="Alves-Ferreira E."/>
            <person name="Grigg M."/>
            <person name="Lorenzi H."/>
            <person name="Galac M."/>
        </authorList>
    </citation>
    <scope>NUCLEOTIDE SEQUENCE [LARGE SCALE GENOMIC DNA]</scope>
    <source>
        <strain evidence="8 9">EAF2021</strain>
    </source>
</reference>
<comment type="similarity">
    <text evidence="5">Belongs to the HFCD (homooligomeric flavin containing Cys decarboxylase) superfamily.</text>
</comment>
<protein>
    <recommendedName>
        <fullName evidence="10">Phosphopantothenoylcysteine decarboxylase</fullName>
    </recommendedName>
</protein>
<evidence type="ECO:0000259" key="6">
    <source>
        <dbReference type="Pfam" id="PF02441"/>
    </source>
</evidence>
<feature type="domain" description="Flavoprotein" evidence="6">
    <location>
        <begin position="10"/>
        <end position="178"/>
    </location>
</feature>
<comment type="similarity">
    <text evidence="1">Belongs to the PPC synthetase family.</text>
</comment>
<dbReference type="InterPro" id="IPR035929">
    <property type="entry name" value="CoaB-like_sf"/>
</dbReference>
<dbReference type="InterPro" id="IPR005252">
    <property type="entry name" value="CoaBC"/>
</dbReference>
<comment type="caution">
    <text evidence="8">The sequence shown here is derived from an EMBL/GenBank/DDBJ whole genome shotgun (WGS) entry which is preliminary data.</text>
</comment>
<name>A0ABR2KQL3_9EUKA</name>
<dbReference type="Gene3D" id="3.40.50.10300">
    <property type="entry name" value="CoaB-like"/>
    <property type="match status" value="1"/>
</dbReference>
<dbReference type="EMBL" id="JAPFFF010000003">
    <property type="protein sequence ID" value="KAK8893399.1"/>
    <property type="molecule type" value="Genomic_DNA"/>
</dbReference>
<keyword evidence="4" id="KW-0456">Lyase</keyword>
<keyword evidence="9" id="KW-1185">Reference proteome</keyword>
<evidence type="ECO:0000256" key="1">
    <source>
        <dbReference type="ARBA" id="ARBA00005703"/>
    </source>
</evidence>
<evidence type="ECO:0000313" key="8">
    <source>
        <dbReference type="EMBL" id="KAK8893399.1"/>
    </source>
</evidence>
<dbReference type="SUPFAM" id="SSF52507">
    <property type="entry name" value="Homo-oligomeric flavin-containing Cys decarboxylases, HFCD"/>
    <property type="match status" value="1"/>
</dbReference>
<dbReference type="SUPFAM" id="SSF102645">
    <property type="entry name" value="CoaB-like"/>
    <property type="match status" value="1"/>
</dbReference>